<evidence type="ECO:0000313" key="1">
    <source>
        <dbReference type="EMBL" id="GIZ04892.1"/>
    </source>
</evidence>
<dbReference type="Proteomes" id="UP001054945">
    <property type="component" value="Unassembled WGS sequence"/>
</dbReference>
<comment type="caution">
    <text evidence="1">The sequence shown here is derived from an EMBL/GenBank/DDBJ whole genome shotgun (WGS) entry which is preliminary data.</text>
</comment>
<protein>
    <submittedName>
        <fullName evidence="1">Uncharacterized protein</fullName>
    </submittedName>
</protein>
<sequence length="79" mass="9215">MVSFETFSSAFSFTSTEVDSNIDSWQSLEYELVLHYDEMLTIISRRTACDDDDDLDETELVDIFKKKISQMVQLFDNTN</sequence>
<reference evidence="1 2" key="1">
    <citation type="submission" date="2021-06" db="EMBL/GenBank/DDBJ databases">
        <title>Caerostris extrusa draft genome.</title>
        <authorList>
            <person name="Kono N."/>
            <person name="Arakawa K."/>
        </authorList>
    </citation>
    <scope>NUCLEOTIDE SEQUENCE [LARGE SCALE GENOMIC DNA]</scope>
</reference>
<gene>
    <name evidence="1" type="ORF">CEXT_319871</name>
</gene>
<organism evidence="1 2">
    <name type="scientific">Caerostris extrusa</name>
    <name type="common">Bark spider</name>
    <name type="synonym">Caerostris bankana</name>
    <dbReference type="NCBI Taxonomy" id="172846"/>
    <lineage>
        <taxon>Eukaryota</taxon>
        <taxon>Metazoa</taxon>
        <taxon>Ecdysozoa</taxon>
        <taxon>Arthropoda</taxon>
        <taxon>Chelicerata</taxon>
        <taxon>Arachnida</taxon>
        <taxon>Araneae</taxon>
        <taxon>Araneomorphae</taxon>
        <taxon>Entelegynae</taxon>
        <taxon>Araneoidea</taxon>
        <taxon>Araneidae</taxon>
        <taxon>Caerostris</taxon>
    </lineage>
</organism>
<dbReference type="EMBL" id="BPLR01019164">
    <property type="protein sequence ID" value="GIZ04892.1"/>
    <property type="molecule type" value="Genomic_DNA"/>
</dbReference>
<proteinExistence type="predicted"/>
<evidence type="ECO:0000313" key="2">
    <source>
        <dbReference type="Proteomes" id="UP001054945"/>
    </source>
</evidence>
<name>A0AAV4YBV0_CAEEX</name>
<accession>A0AAV4YBV0</accession>
<dbReference type="AlphaFoldDB" id="A0AAV4YBV0"/>
<keyword evidence="2" id="KW-1185">Reference proteome</keyword>